<protein>
    <submittedName>
        <fullName evidence="2">Uncharacterized protein</fullName>
    </submittedName>
</protein>
<evidence type="ECO:0000313" key="2">
    <source>
        <dbReference type="EMBL" id="GLI62390.1"/>
    </source>
</evidence>
<dbReference type="EMBL" id="BSDZ01000013">
    <property type="protein sequence ID" value="GLI62390.1"/>
    <property type="molecule type" value="Genomic_DNA"/>
</dbReference>
<dbReference type="Proteomes" id="UP001165090">
    <property type="component" value="Unassembled WGS sequence"/>
</dbReference>
<dbReference type="CDD" id="cd21039">
    <property type="entry name" value="NURR"/>
    <property type="match status" value="1"/>
</dbReference>
<proteinExistence type="predicted"/>
<feature type="region of interest" description="Disordered" evidence="1">
    <location>
        <begin position="143"/>
        <end position="166"/>
    </location>
</feature>
<evidence type="ECO:0000256" key="1">
    <source>
        <dbReference type="SAM" id="MobiDB-lite"/>
    </source>
</evidence>
<feature type="region of interest" description="Disordered" evidence="1">
    <location>
        <begin position="528"/>
        <end position="564"/>
    </location>
</feature>
<comment type="caution">
    <text evidence="2">The sequence shown here is derived from an EMBL/GenBank/DDBJ whole genome shotgun (WGS) entry which is preliminary data.</text>
</comment>
<sequence>MTTSKGEGVRAFLRPPMGNNAFYSREYLSLTRNSVMKAWASPGNSLKREVALTLLADPELRLRICHLEEILRARQLAGRLQANGFASSGAVSGSKDLHPVQLQTVLADPSYSALFELDASVNDPDWGMQVLWLNMAQLQKELGLPAPANSPPPPSSLKPTMTNTDGDAVTAATAGAAAAAAAASTPVPDPTLLVAIEAAFPGFSTDDEEYLAVAASFCLASWRDPKGLLPSLSLHLTDLTAHLRACALSDPRLAAVLQRVAVGAAVAASPHAGAVAMAAAVAAHPNLLGARLAELLASPRARMVFRQSESLSRKGERVVSIAMEQLMRLTGGGGGSGRAGTGRASLSIGALPYELWRRAGAGSVNAGANGTATAVNGAGRATDTKGADTLPVFLFEYEALSDVNGRNDMAAPVVTQRDQYGTVEIIREAAASGGAVSGSSSSIARGRSGCAAAGGQRAAASIIVAPGTVLSGPPLSQLKQTPQLPQQQQQQAHSGASLQHAWSDGAKPLAAALPLPQLSHHLQPTPSMLQSMASEPMPLRGGDMAQGTALRLPPPAASDGGCSASSDPYGFQGLGLGAAWPTSSRSLAAEGGSPTSNGLGNGMRLPLYHGGGCGGGAAVSAEALLQQTIAAATTTANGPITTTSAALAASPPASELLVPQEIAEVWSNSAASSSLSARRGSMTAGINVNGADSGLSALPGDGSLCGIFAMSPTQESSYLERLAVRSAFQPSNRPMGRSGAPAGGATDLGVFSLGGLGLGGFVNTGGPAILMGSASVGVAASGGIGGPLIVGSAPTVSMPAIFNGEVAAAAGGLGLGDSAFGGDGAGAVPMEYASSVSGRSAPADHTAAALDSWMLSYGTRVNGGGIGAAASIHGGNGLNLSGPDNAGGVGNGVGGGAIATTAVGLDGRGVMASRTGTGTAPRVSEEGEETPSVVGGLDLDPMASTLEAIIGFDPSSQFDSMSVSRRAAIHGTSGSAPMSGKGMIAAAAAPKLDVIAITATATTSGAATSPSTKSFTSLSGNSSASAAATFSVEVGGGGGSGSGSGAVADGSSHHSSLDSCEVLNGGGSANGAAAVAAANAAVLSSWSSLAARGSPATSPSAVHHHASSMQLAVAAAAAASGGRVSAPQLQHSLLQHGTTVAAAAQGLAATMAAMGGGAIGASRLTMGRQSSLSHGGGGGAATATAVLAAPGGMVGVGGLPPAAASTAAVGRDMFGSKGMHVRLSQRIKDEICQLIRTVPGLKVDDFDDGVLHQLTLKKSEEEAVGALRTLAAENLNGIQHMAAYINHIIKNYHLTGGAAQGPGVIGAAAASLPSATVRANSTPVSSKAILQKLPLRVYKRLEEVINRCSYMEWKHFDAGVVKVMAQLSEIGEDDVFEELELLKSTDLSNVEYMPAYLNKRLNNRLWSRRKLLTSAAAAASVGAGSS</sequence>
<accession>A0ABQ5RXZ8</accession>
<gene>
    <name evidence="2" type="ORF">VaNZ11_005009</name>
</gene>
<organism evidence="2 3">
    <name type="scientific">Volvox africanus</name>
    <dbReference type="NCBI Taxonomy" id="51714"/>
    <lineage>
        <taxon>Eukaryota</taxon>
        <taxon>Viridiplantae</taxon>
        <taxon>Chlorophyta</taxon>
        <taxon>core chlorophytes</taxon>
        <taxon>Chlorophyceae</taxon>
        <taxon>CS clade</taxon>
        <taxon>Chlamydomonadales</taxon>
        <taxon>Volvocaceae</taxon>
        <taxon>Volvox</taxon>
    </lineage>
</organism>
<feature type="region of interest" description="Disordered" evidence="1">
    <location>
        <begin position="473"/>
        <end position="501"/>
    </location>
</feature>
<evidence type="ECO:0000313" key="3">
    <source>
        <dbReference type="Proteomes" id="UP001165090"/>
    </source>
</evidence>
<name>A0ABQ5RXZ8_9CHLO</name>
<reference evidence="2 3" key="1">
    <citation type="journal article" date="2023" name="IScience">
        <title>Expanded male sex-determining region conserved during the evolution of homothallism in the green alga Volvox.</title>
        <authorList>
            <person name="Yamamoto K."/>
            <person name="Matsuzaki R."/>
            <person name="Mahakham W."/>
            <person name="Heman W."/>
            <person name="Sekimoto H."/>
            <person name="Kawachi M."/>
            <person name="Minakuchi Y."/>
            <person name="Toyoda A."/>
            <person name="Nozaki H."/>
        </authorList>
    </citation>
    <scope>NUCLEOTIDE SEQUENCE [LARGE SCALE GENOMIC DNA]</scope>
    <source>
        <strain evidence="2 3">NIES-4468</strain>
    </source>
</reference>
<feature type="compositionally biased region" description="Low complexity" evidence="1">
    <location>
        <begin position="473"/>
        <end position="491"/>
    </location>
</feature>
<keyword evidence="3" id="KW-1185">Reference proteome</keyword>